<gene>
    <name evidence="1" type="ORF">SAMN05444505_102141</name>
</gene>
<name>A0AB37ZGQ0_PSESX</name>
<sequence>MNTRGLLDQLLKSGQSMLQDKNKGKSGKQSSGSDSLINGLGSLLGGGKGQGGSQNGLGGLLSGAGGGALAAGAMSLLRGKRTRGMGGKVLTYGGLAALGVLAYKAYNNWQSSQGLAAQREPQTIDRLPEAEAEQHSQAILRALVAAAKADGHVDERERELIEGEFTKLNNDQTLQQWLHAELNKPLDPAEVARAATTPEMAAEMYIASVMLVDEEHFMERAYLDELARELKLEPGLKTELEGQVRNAE</sequence>
<proteinExistence type="predicted"/>
<dbReference type="InterPro" id="IPR029024">
    <property type="entry name" value="TerB-like"/>
</dbReference>
<evidence type="ECO:0000313" key="1">
    <source>
        <dbReference type="EMBL" id="SDM26763.1"/>
    </source>
</evidence>
<protein>
    <submittedName>
        <fullName evidence="1">Uncharacterized membrane protein YebE, DUF533 family</fullName>
    </submittedName>
</protein>
<accession>A0AB37ZGQ0</accession>
<dbReference type="InterPro" id="IPR007486">
    <property type="entry name" value="YebE"/>
</dbReference>
<dbReference type="Pfam" id="PF04391">
    <property type="entry name" value="DUF533"/>
    <property type="match status" value="1"/>
</dbReference>
<dbReference type="RefSeq" id="WP_054080746.1">
    <property type="nucleotide sequence ID" value="NZ_FNHM01000002.1"/>
</dbReference>
<dbReference type="Proteomes" id="UP000183853">
    <property type="component" value="Unassembled WGS sequence"/>
</dbReference>
<dbReference type="SUPFAM" id="SSF158682">
    <property type="entry name" value="TerB-like"/>
    <property type="match status" value="1"/>
</dbReference>
<comment type="caution">
    <text evidence="1">The sequence shown here is derived from an EMBL/GenBank/DDBJ whole genome shotgun (WGS) entry which is preliminary data.</text>
</comment>
<dbReference type="AlphaFoldDB" id="A0AB37ZGQ0"/>
<dbReference type="CDD" id="cd07178">
    <property type="entry name" value="terB_like_YebE"/>
    <property type="match status" value="1"/>
</dbReference>
<evidence type="ECO:0000313" key="2">
    <source>
        <dbReference type="Proteomes" id="UP000183853"/>
    </source>
</evidence>
<organism evidence="1 2">
    <name type="scientific">Pseudomonas syringae</name>
    <dbReference type="NCBI Taxonomy" id="317"/>
    <lineage>
        <taxon>Bacteria</taxon>
        <taxon>Pseudomonadati</taxon>
        <taxon>Pseudomonadota</taxon>
        <taxon>Gammaproteobacteria</taxon>
        <taxon>Pseudomonadales</taxon>
        <taxon>Pseudomonadaceae</taxon>
        <taxon>Pseudomonas</taxon>
    </lineage>
</organism>
<dbReference type="EMBL" id="FNHM01000002">
    <property type="protein sequence ID" value="SDM26763.1"/>
    <property type="molecule type" value="Genomic_DNA"/>
</dbReference>
<dbReference type="Gene3D" id="1.10.3680.10">
    <property type="entry name" value="TerB-like"/>
    <property type="match status" value="1"/>
</dbReference>
<reference evidence="1 2" key="1">
    <citation type="submission" date="2016-10" db="EMBL/GenBank/DDBJ databases">
        <authorList>
            <person name="Varghese N."/>
            <person name="Submissions S."/>
        </authorList>
    </citation>
    <scope>NUCLEOTIDE SEQUENCE [LARGE SCALE GENOMIC DNA]</scope>
    <source>
        <strain evidence="1 2">BS2122</strain>
    </source>
</reference>